<reference evidence="3 4" key="1">
    <citation type="submission" date="2016-09" db="EMBL/GenBank/DDBJ databases">
        <title>Genome sequence of Eubacterium angustum.</title>
        <authorList>
            <person name="Poehlein A."/>
            <person name="Daniel R."/>
        </authorList>
    </citation>
    <scope>NUCLEOTIDE SEQUENCE [LARGE SCALE GENOMIC DNA]</scope>
    <source>
        <strain evidence="3 4">DSM 1989</strain>
    </source>
</reference>
<dbReference type="InterPro" id="IPR036938">
    <property type="entry name" value="PAP2/HPO_sf"/>
</dbReference>
<dbReference type="PANTHER" id="PTHR14969">
    <property type="entry name" value="SPHINGOSINE-1-PHOSPHATE PHOSPHOHYDROLASE"/>
    <property type="match status" value="1"/>
</dbReference>
<proteinExistence type="predicted"/>
<feature type="domain" description="Phosphatidic acid phosphatase type 2/haloperoxidase" evidence="2">
    <location>
        <begin position="88"/>
        <end position="198"/>
    </location>
</feature>
<dbReference type="PANTHER" id="PTHR14969:SF13">
    <property type="entry name" value="AT30094P"/>
    <property type="match status" value="1"/>
</dbReference>
<dbReference type="GO" id="GO:0050380">
    <property type="term" value="F:undecaprenyl-diphosphatase activity"/>
    <property type="evidence" value="ECO:0007669"/>
    <property type="project" value="UniProtKB-EC"/>
</dbReference>
<dbReference type="SUPFAM" id="SSF48317">
    <property type="entry name" value="Acid phosphatase/Vanadium-dependent haloperoxidase"/>
    <property type="match status" value="1"/>
</dbReference>
<comment type="caution">
    <text evidence="3">The sequence shown here is derived from an EMBL/GenBank/DDBJ whole genome shotgun (WGS) entry which is preliminary data.</text>
</comment>
<name>A0A1S1V8I1_9FIRM</name>
<dbReference type="CDD" id="cd03392">
    <property type="entry name" value="PAP2_like_2"/>
    <property type="match status" value="1"/>
</dbReference>
<feature type="transmembrane region" description="Helical" evidence="1">
    <location>
        <begin position="183"/>
        <end position="202"/>
    </location>
</feature>
<dbReference type="EMBL" id="MKIE01000003">
    <property type="protein sequence ID" value="OHW62457.1"/>
    <property type="molecule type" value="Genomic_DNA"/>
</dbReference>
<dbReference type="EC" id="3.6.1.27" evidence="3"/>
<evidence type="ECO:0000313" key="4">
    <source>
        <dbReference type="Proteomes" id="UP000180254"/>
    </source>
</evidence>
<dbReference type="RefSeq" id="WP_071062349.1">
    <property type="nucleotide sequence ID" value="NZ_MKIE01000003.1"/>
</dbReference>
<organism evidence="3 4">
    <name type="scientific">Andreesenia angusta</name>
    <dbReference type="NCBI Taxonomy" id="39480"/>
    <lineage>
        <taxon>Bacteria</taxon>
        <taxon>Bacillati</taxon>
        <taxon>Bacillota</taxon>
        <taxon>Tissierellia</taxon>
        <taxon>Tissierellales</taxon>
        <taxon>Gottschalkiaceae</taxon>
        <taxon>Andreesenia</taxon>
    </lineage>
</organism>
<dbReference type="Pfam" id="PF01569">
    <property type="entry name" value="PAP2"/>
    <property type="match status" value="1"/>
</dbReference>
<protein>
    <submittedName>
        <fullName evidence="3">Putative undecaprenyl-diphosphatase YbjG</fullName>
        <ecNumber evidence="3">3.6.1.27</ecNumber>
    </submittedName>
</protein>
<keyword evidence="1" id="KW-0472">Membrane</keyword>
<keyword evidence="1" id="KW-0812">Transmembrane</keyword>
<keyword evidence="3" id="KW-0378">Hydrolase</keyword>
<dbReference type="Gene3D" id="1.20.144.10">
    <property type="entry name" value="Phosphatidic acid phosphatase type 2/haloperoxidase"/>
    <property type="match status" value="1"/>
</dbReference>
<sequence length="205" mass="22787">MKIRERVKYREIGMLLIVLFIALGLVTGRTGYLDSFDKSILGYVQSGDSKVAFTIARSLGIAGSAAGYVLIGVYLLFKAADRKNYLDFKLYATSALLNTAFNQAFKLFYERVRPLDFSRIEVSGYSFPSGHSMAAMGVGLTLAYIASKRNRRAKKKYYAASIVVALLVGWSRMYLGVHWPTDILAGYLGGAIVFLLSINMEFKKK</sequence>
<dbReference type="InterPro" id="IPR000326">
    <property type="entry name" value="PAP2/HPO"/>
</dbReference>
<evidence type="ECO:0000256" key="1">
    <source>
        <dbReference type="SAM" id="Phobius"/>
    </source>
</evidence>
<gene>
    <name evidence="3" type="primary">ybjG</name>
    <name evidence="3" type="ORF">EUAN_10190</name>
</gene>
<accession>A0A1S1V8I1</accession>
<keyword evidence="1" id="KW-1133">Transmembrane helix</keyword>
<evidence type="ECO:0000313" key="3">
    <source>
        <dbReference type="EMBL" id="OHW62457.1"/>
    </source>
</evidence>
<evidence type="ECO:0000259" key="2">
    <source>
        <dbReference type="SMART" id="SM00014"/>
    </source>
</evidence>
<keyword evidence="4" id="KW-1185">Reference proteome</keyword>
<dbReference type="STRING" id="39480.EUAN_10190"/>
<dbReference type="AlphaFoldDB" id="A0A1S1V8I1"/>
<dbReference type="Proteomes" id="UP000180254">
    <property type="component" value="Unassembled WGS sequence"/>
</dbReference>
<dbReference type="SMART" id="SM00014">
    <property type="entry name" value="acidPPc"/>
    <property type="match status" value="1"/>
</dbReference>
<feature type="transmembrane region" description="Helical" evidence="1">
    <location>
        <begin position="157"/>
        <end position="177"/>
    </location>
</feature>
<feature type="transmembrane region" description="Helical" evidence="1">
    <location>
        <begin position="12"/>
        <end position="32"/>
    </location>
</feature>
<feature type="transmembrane region" description="Helical" evidence="1">
    <location>
        <begin position="52"/>
        <end position="76"/>
    </location>
</feature>